<keyword evidence="5" id="KW-0812">Transmembrane</keyword>
<keyword evidence="5" id="KW-1133">Transmembrane helix</keyword>
<gene>
    <name evidence="7" type="ORF">CCY01nite_43860</name>
</gene>
<proteinExistence type="predicted"/>
<dbReference type="GO" id="GO:0009279">
    <property type="term" value="C:cell outer membrane"/>
    <property type="evidence" value="ECO:0007669"/>
    <property type="project" value="UniProtKB-SubCell"/>
</dbReference>
<dbReference type="InterPro" id="IPR006665">
    <property type="entry name" value="OmpA-like"/>
</dbReference>
<dbReference type="PRINTS" id="PR01021">
    <property type="entry name" value="OMPADOMAIN"/>
</dbReference>
<dbReference type="InterPro" id="IPR036737">
    <property type="entry name" value="OmpA-like_sf"/>
</dbReference>
<dbReference type="Proteomes" id="UP000321436">
    <property type="component" value="Unassembled WGS sequence"/>
</dbReference>
<dbReference type="SUPFAM" id="SSF103088">
    <property type="entry name" value="OmpA-like"/>
    <property type="match status" value="1"/>
</dbReference>
<keyword evidence="3" id="KW-0998">Cell outer membrane</keyword>
<comment type="caution">
    <text evidence="7">The sequence shown here is derived from an EMBL/GenBank/DDBJ whole genome shotgun (WGS) entry which is preliminary data.</text>
</comment>
<feature type="domain" description="OmpA-like" evidence="6">
    <location>
        <begin position="279"/>
        <end position="397"/>
    </location>
</feature>
<evidence type="ECO:0000313" key="8">
    <source>
        <dbReference type="Proteomes" id="UP000321436"/>
    </source>
</evidence>
<dbReference type="Pfam" id="PF06078">
    <property type="entry name" value="DUF937"/>
    <property type="match status" value="1"/>
</dbReference>
<protein>
    <recommendedName>
        <fullName evidence="6">OmpA-like domain-containing protein</fullName>
    </recommendedName>
</protein>
<evidence type="ECO:0000256" key="5">
    <source>
        <dbReference type="SAM" id="Phobius"/>
    </source>
</evidence>
<evidence type="ECO:0000313" key="7">
    <source>
        <dbReference type="EMBL" id="GEP98126.1"/>
    </source>
</evidence>
<dbReference type="PANTHER" id="PTHR30329:SF21">
    <property type="entry name" value="LIPOPROTEIN YIAD-RELATED"/>
    <property type="match status" value="1"/>
</dbReference>
<dbReference type="EMBL" id="BKAU01000005">
    <property type="protein sequence ID" value="GEP98126.1"/>
    <property type="molecule type" value="Genomic_DNA"/>
</dbReference>
<dbReference type="PROSITE" id="PS51123">
    <property type="entry name" value="OMPA_2"/>
    <property type="match status" value="1"/>
</dbReference>
<dbReference type="PANTHER" id="PTHR30329">
    <property type="entry name" value="STATOR ELEMENT OF FLAGELLAR MOTOR COMPLEX"/>
    <property type="match status" value="1"/>
</dbReference>
<evidence type="ECO:0000256" key="4">
    <source>
        <dbReference type="PROSITE-ProRule" id="PRU00473"/>
    </source>
</evidence>
<dbReference type="OrthoDB" id="9782229at2"/>
<organism evidence="7 8">
    <name type="scientific">Chitinophaga cymbidii</name>
    <dbReference type="NCBI Taxonomy" id="1096750"/>
    <lineage>
        <taxon>Bacteria</taxon>
        <taxon>Pseudomonadati</taxon>
        <taxon>Bacteroidota</taxon>
        <taxon>Chitinophagia</taxon>
        <taxon>Chitinophagales</taxon>
        <taxon>Chitinophagaceae</taxon>
        <taxon>Chitinophaga</taxon>
    </lineage>
</organism>
<dbReference type="CDD" id="cd07185">
    <property type="entry name" value="OmpA_C-like"/>
    <property type="match status" value="1"/>
</dbReference>
<name>A0A512RR32_9BACT</name>
<keyword evidence="8" id="KW-1185">Reference proteome</keyword>
<evidence type="ECO:0000256" key="3">
    <source>
        <dbReference type="ARBA" id="ARBA00023237"/>
    </source>
</evidence>
<accession>A0A512RR32</accession>
<dbReference type="RefSeq" id="WP_146866351.1">
    <property type="nucleotide sequence ID" value="NZ_BKAU01000005.1"/>
</dbReference>
<feature type="transmembrane region" description="Helical" evidence="5">
    <location>
        <begin position="191"/>
        <end position="209"/>
    </location>
</feature>
<sequence>MAFDLLDTLKNLFNQEFSQKAATQLGESESSVQKALGGIIPAILTGLLHKAGTTTDAGGLADMVKEISLAGNLPGKGADILRSLFGNRAGQVTGTIARYAGIKESSADTLLQTAAPATVGVVGQQAGGEDLNATSLLSFLNNQKEAILHAVPAGLGLKDVLGIGNLGDISRKLTGPGDVTGVAESRVRTRWIWMLIFLVAVLLLLWYWLRGCNTGGNTNTMDSVTTGQMEDSAIDAVMEESPARESIKVTLPDGKVLEAYKGGIEDQLVTFLKDPDTKGGKDQWFDFDNLNFRTGSAELTEESQLQVQNLVAILHAFPKTKVKIGGYTDRVGDSVANMRLSQERADAVLRSLQAGNVRPVQLMGAEGYGSMFAKAAADAPNEERKLDRRISVGVREK</sequence>
<dbReference type="InterPro" id="IPR050330">
    <property type="entry name" value="Bact_OuterMem_StrucFunc"/>
</dbReference>
<evidence type="ECO:0000256" key="2">
    <source>
        <dbReference type="ARBA" id="ARBA00023136"/>
    </source>
</evidence>
<dbReference type="InterPro" id="IPR009282">
    <property type="entry name" value="DUF937"/>
</dbReference>
<dbReference type="Pfam" id="PF00691">
    <property type="entry name" value="OmpA"/>
    <property type="match status" value="1"/>
</dbReference>
<comment type="subcellular location">
    <subcellularLocation>
        <location evidence="1">Cell outer membrane</location>
    </subcellularLocation>
</comment>
<dbReference type="InterPro" id="IPR006664">
    <property type="entry name" value="OMP_bac"/>
</dbReference>
<dbReference type="Gene3D" id="3.30.1330.60">
    <property type="entry name" value="OmpA-like domain"/>
    <property type="match status" value="1"/>
</dbReference>
<dbReference type="AlphaFoldDB" id="A0A512RR32"/>
<reference evidence="7 8" key="1">
    <citation type="submission" date="2019-07" db="EMBL/GenBank/DDBJ databases">
        <title>Whole genome shotgun sequence of Chitinophaga cymbidii NBRC 109752.</title>
        <authorList>
            <person name="Hosoyama A."/>
            <person name="Uohara A."/>
            <person name="Ohji S."/>
            <person name="Ichikawa N."/>
        </authorList>
    </citation>
    <scope>NUCLEOTIDE SEQUENCE [LARGE SCALE GENOMIC DNA]</scope>
    <source>
        <strain evidence="7 8">NBRC 109752</strain>
    </source>
</reference>
<keyword evidence="2 4" id="KW-0472">Membrane</keyword>
<evidence type="ECO:0000259" key="6">
    <source>
        <dbReference type="PROSITE" id="PS51123"/>
    </source>
</evidence>
<evidence type="ECO:0000256" key="1">
    <source>
        <dbReference type="ARBA" id="ARBA00004442"/>
    </source>
</evidence>